<protein>
    <submittedName>
        <fullName evidence="1">Uncharacterized protein</fullName>
    </submittedName>
</protein>
<keyword evidence="2" id="KW-1185">Reference proteome</keyword>
<evidence type="ECO:0000313" key="2">
    <source>
        <dbReference type="Proteomes" id="UP001205843"/>
    </source>
</evidence>
<proteinExistence type="predicted"/>
<evidence type="ECO:0000313" key="1">
    <source>
        <dbReference type="EMBL" id="MCP1674285.1"/>
    </source>
</evidence>
<name>A0AAE3KAG7_9GAMM</name>
<sequence>MSEADGKGLAPGCGGAHAEGGDRLVSLASRLAARLRSYTDIYGADDADRGLLSEAAELKLTAGPGPDLGHPAEQPQSVGAQGIWIPCWIVLSPYLHSQAYAEHPEMLIQDARVRVRRMSADGPIRCYAWIDVSGVARLDDLAEEIRCADGWVVESLVLIGQGE</sequence>
<comment type="caution">
    <text evidence="1">The sequence shown here is derived from an EMBL/GenBank/DDBJ whole genome shotgun (WGS) entry which is preliminary data.</text>
</comment>
<dbReference type="Proteomes" id="UP001205843">
    <property type="component" value="Unassembled WGS sequence"/>
</dbReference>
<organism evidence="1 2">
    <name type="scientific">Natronocella acetinitrilica</name>
    <dbReference type="NCBI Taxonomy" id="414046"/>
    <lineage>
        <taxon>Bacteria</taxon>
        <taxon>Pseudomonadati</taxon>
        <taxon>Pseudomonadota</taxon>
        <taxon>Gammaproteobacteria</taxon>
        <taxon>Chromatiales</taxon>
        <taxon>Ectothiorhodospiraceae</taxon>
        <taxon>Natronocella</taxon>
    </lineage>
</organism>
<dbReference type="AlphaFoldDB" id="A0AAE3KAG7"/>
<dbReference type="EMBL" id="JALJXV010000003">
    <property type="protein sequence ID" value="MCP1674285.1"/>
    <property type="molecule type" value="Genomic_DNA"/>
</dbReference>
<accession>A0AAE3KAG7</accession>
<reference evidence="1" key="1">
    <citation type="submission" date="2022-03" db="EMBL/GenBank/DDBJ databases">
        <title>Genomic Encyclopedia of Type Strains, Phase III (KMG-III): the genomes of soil and plant-associated and newly described type strains.</title>
        <authorList>
            <person name="Whitman W."/>
        </authorList>
    </citation>
    <scope>NUCLEOTIDE SEQUENCE</scope>
    <source>
        <strain evidence="1">ANL 6-2</strain>
    </source>
</reference>
<gene>
    <name evidence="1" type="ORF">J2T57_001387</name>
</gene>
<dbReference type="RefSeq" id="WP_253476178.1">
    <property type="nucleotide sequence ID" value="NZ_JALJXV010000003.1"/>
</dbReference>